<comment type="caution">
    <text evidence="1">The sequence shown here is derived from an EMBL/GenBank/DDBJ whole genome shotgun (WGS) entry which is preliminary data.</text>
</comment>
<proteinExistence type="predicted"/>
<sequence>MHWIRPSSCRFSISEPSDALDSSHESTSFEILFWFVLLTCVDNLHQTVSDVFFASSLAFLKRFSGPIMARDGEGEGKDKRFVSKKFKRG</sequence>
<organism evidence="1 2">
    <name type="scientific">Rhamnella rubrinervis</name>
    <dbReference type="NCBI Taxonomy" id="2594499"/>
    <lineage>
        <taxon>Eukaryota</taxon>
        <taxon>Viridiplantae</taxon>
        <taxon>Streptophyta</taxon>
        <taxon>Embryophyta</taxon>
        <taxon>Tracheophyta</taxon>
        <taxon>Spermatophyta</taxon>
        <taxon>Magnoliopsida</taxon>
        <taxon>eudicotyledons</taxon>
        <taxon>Gunneridae</taxon>
        <taxon>Pentapetalae</taxon>
        <taxon>rosids</taxon>
        <taxon>fabids</taxon>
        <taxon>Rosales</taxon>
        <taxon>Rhamnaceae</taxon>
        <taxon>rhamnoid group</taxon>
        <taxon>Rhamneae</taxon>
        <taxon>Rhamnella</taxon>
    </lineage>
</organism>
<accession>A0A8K0HRT8</accession>
<gene>
    <name evidence="1" type="ORF">FNV43_RR02547</name>
</gene>
<dbReference type="Proteomes" id="UP000796880">
    <property type="component" value="Unassembled WGS sequence"/>
</dbReference>
<reference evidence="1" key="1">
    <citation type="submission" date="2020-03" db="EMBL/GenBank/DDBJ databases">
        <title>A high-quality chromosome-level genome assembly of a woody plant with both climbing and erect habits, Rhamnella rubrinervis.</title>
        <authorList>
            <person name="Lu Z."/>
            <person name="Yang Y."/>
            <person name="Zhu X."/>
            <person name="Sun Y."/>
        </authorList>
    </citation>
    <scope>NUCLEOTIDE SEQUENCE</scope>
    <source>
        <strain evidence="1">BYM</strain>
        <tissue evidence="1">Leaf</tissue>
    </source>
</reference>
<evidence type="ECO:0000313" key="2">
    <source>
        <dbReference type="Proteomes" id="UP000796880"/>
    </source>
</evidence>
<name>A0A8K0HRT8_9ROSA</name>
<keyword evidence="2" id="KW-1185">Reference proteome</keyword>
<dbReference type="EMBL" id="VOIH02000001">
    <property type="protein sequence ID" value="KAF3457887.1"/>
    <property type="molecule type" value="Genomic_DNA"/>
</dbReference>
<protein>
    <submittedName>
        <fullName evidence="1">Uncharacterized protein</fullName>
    </submittedName>
</protein>
<evidence type="ECO:0000313" key="1">
    <source>
        <dbReference type="EMBL" id="KAF3457887.1"/>
    </source>
</evidence>
<dbReference type="AlphaFoldDB" id="A0A8K0HRT8"/>